<dbReference type="Proteomes" id="UP000183569">
    <property type="component" value="Unassembled WGS sequence"/>
</dbReference>
<feature type="signal peptide" evidence="1">
    <location>
        <begin position="1"/>
        <end position="19"/>
    </location>
</feature>
<evidence type="ECO:0000313" key="3">
    <source>
        <dbReference type="Proteomes" id="UP000183569"/>
    </source>
</evidence>
<dbReference type="GeneID" id="23847332"/>
<gene>
    <name evidence="2" type="ORF">SAMN02927897_01713</name>
</gene>
<reference evidence="2 3" key="1">
    <citation type="submission" date="2016-10" db="EMBL/GenBank/DDBJ databases">
        <authorList>
            <person name="Varghese N."/>
            <person name="Submissions S."/>
        </authorList>
    </citation>
    <scope>NUCLEOTIDE SEQUENCE [LARGE SCALE GENOMIC DNA]</scope>
    <source>
        <strain evidence="2 3">CGMCC 1.12102</strain>
    </source>
</reference>
<organism evidence="2 3">
    <name type="scientific">Kosakonia sacchari</name>
    <dbReference type="NCBI Taxonomy" id="1158459"/>
    <lineage>
        <taxon>Bacteria</taxon>
        <taxon>Pseudomonadati</taxon>
        <taxon>Pseudomonadota</taxon>
        <taxon>Gammaproteobacteria</taxon>
        <taxon>Enterobacterales</taxon>
        <taxon>Enterobacteriaceae</taxon>
        <taxon>Kosakonia</taxon>
    </lineage>
</organism>
<proteinExistence type="predicted"/>
<protein>
    <submittedName>
        <fullName evidence="2">Uncharacterized protein</fullName>
    </submittedName>
</protein>
<name>A0A1G4Y0B7_9ENTR</name>
<evidence type="ECO:0000313" key="2">
    <source>
        <dbReference type="EMBL" id="SCX46877.1"/>
    </source>
</evidence>
<accession>A0A1G4Y0B7</accession>
<dbReference type="RefSeq" id="WP_017457539.1">
    <property type="nucleotide sequence ID" value="NZ_FMUI01000004.1"/>
</dbReference>
<feature type="chain" id="PRO_5033032204" evidence="1">
    <location>
        <begin position="20"/>
        <end position="157"/>
    </location>
</feature>
<comment type="caution">
    <text evidence="2">The sequence shown here is derived from an EMBL/GenBank/DDBJ whole genome shotgun (WGS) entry which is preliminary data.</text>
</comment>
<evidence type="ECO:0000256" key="1">
    <source>
        <dbReference type="SAM" id="SignalP"/>
    </source>
</evidence>
<dbReference type="AlphaFoldDB" id="A0A1G4Y0B7"/>
<dbReference type="EMBL" id="FMUI01000004">
    <property type="protein sequence ID" value="SCX46877.1"/>
    <property type="molecule type" value="Genomic_DNA"/>
</dbReference>
<keyword evidence="1" id="KW-0732">Signal</keyword>
<sequence>MNLSIATIAGFFISFNAYASGVTLNGNDSVSIHINNHTKNLTFDTVINGYSVKCSGDKLILWGKPKAINEGNPQDTNVILVDLQQGYKKIEKVVSEGVFDVGFIKGKDYAYIETNQGLLFNLTSGKLKPVGPGFDPTDDKNFEACKKNSSWEFNRYP</sequence>